<evidence type="ECO:0000313" key="2">
    <source>
        <dbReference type="EnsemblPlants" id="KEH22265"/>
    </source>
</evidence>
<dbReference type="EnsemblPlants" id="KEH22265">
    <property type="protein sequence ID" value="KEH22265"/>
    <property type="gene ID" value="MTR_7g035360"/>
</dbReference>
<proteinExistence type="predicted"/>
<gene>
    <name evidence="1" type="ordered locus">MTR_7g035360</name>
</gene>
<reference evidence="1 3" key="1">
    <citation type="journal article" date="2011" name="Nature">
        <title>The Medicago genome provides insight into the evolution of rhizobial symbioses.</title>
        <authorList>
            <person name="Young N.D."/>
            <person name="Debelle F."/>
            <person name="Oldroyd G.E."/>
            <person name="Geurts R."/>
            <person name="Cannon S.B."/>
            <person name="Udvardi M.K."/>
            <person name="Benedito V.A."/>
            <person name="Mayer K.F."/>
            <person name="Gouzy J."/>
            <person name="Schoof H."/>
            <person name="Van de Peer Y."/>
            <person name="Proost S."/>
            <person name="Cook D.R."/>
            <person name="Meyers B.C."/>
            <person name="Spannagl M."/>
            <person name="Cheung F."/>
            <person name="De Mita S."/>
            <person name="Krishnakumar V."/>
            <person name="Gundlach H."/>
            <person name="Zhou S."/>
            <person name="Mudge J."/>
            <person name="Bharti A.K."/>
            <person name="Murray J.D."/>
            <person name="Naoumkina M.A."/>
            <person name="Rosen B."/>
            <person name="Silverstein K.A."/>
            <person name="Tang H."/>
            <person name="Rombauts S."/>
            <person name="Zhao P.X."/>
            <person name="Zhou P."/>
            <person name="Barbe V."/>
            <person name="Bardou P."/>
            <person name="Bechner M."/>
            <person name="Bellec A."/>
            <person name="Berger A."/>
            <person name="Berges H."/>
            <person name="Bidwell S."/>
            <person name="Bisseling T."/>
            <person name="Choisne N."/>
            <person name="Couloux A."/>
            <person name="Denny R."/>
            <person name="Deshpande S."/>
            <person name="Dai X."/>
            <person name="Doyle J.J."/>
            <person name="Dudez A.M."/>
            <person name="Farmer A.D."/>
            <person name="Fouteau S."/>
            <person name="Franken C."/>
            <person name="Gibelin C."/>
            <person name="Gish J."/>
            <person name="Goldstein S."/>
            <person name="Gonzalez A.J."/>
            <person name="Green P.J."/>
            <person name="Hallab A."/>
            <person name="Hartog M."/>
            <person name="Hua A."/>
            <person name="Humphray S.J."/>
            <person name="Jeong D.H."/>
            <person name="Jing Y."/>
            <person name="Jocker A."/>
            <person name="Kenton S.M."/>
            <person name="Kim D.J."/>
            <person name="Klee K."/>
            <person name="Lai H."/>
            <person name="Lang C."/>
            <person name="Lin S."/>
            <person name="Macmil S.L."/>
            <person name="Magdelenat G."/>
            <person name="Matthews L."/>
            <person name="McCorrison J."/>
            <person name="Monaghan E.L."/>
            <person name="Mun J.H."/>
            <person name="Najar F.Z."/>
            <person name="Nicholson C."/>
            <person name="Noirot C."/>
            <person name="O'Bleness M."/>
            <person name="Paule C.R."/>
            <person name="Poulain J."/>
            <person name="Prion F."/>
            <person name="Qin B."/>
            <person name="Qu C."/>
            <person name="Retzel E.F."/>
            <person name="Riddle C."/>
            <person name="Sallet E."/>
            <person name="Samain S."/>
            <person name="Samson N."/>
            <person name="Sanders I."/>
            <person name="Saurat O."/>
            <person name="Scarpelli C."/>
            <person name="Schiex T."/>
            <person name="Segurens B."/>
            <person name="Severin A.J."/>
            <person name="Sherrier D.J."/>
            <person name="Shi R."/>
            <person name="Sims S."/>
            <person name="Singer S.R."/>
            <person name="Sinharoy S."/>
            <person name="Sterck L."/>
            <person name="Viollet A."/>
            <person name="Wang B.B."/>
            <person name="Wang K."/>
            <person name="Wang M."/>
            <person name="Wang X."/>
            <person name="Warfsmann J."/>
            <person name="Weissenbach J."/>
            <person name="White D.D."/>
            <person name="White J.D."/>
            <person name="Wiley G.B."/>
            <person name="Wincker P."/>
            <person name="Xing Y."/>
            <person name="Yang L."/>
            <person name="Yao Z."/>
            <person name="Ying F."/>
            <person name="Zhai J."/>
            <person name="Zhou L."/>
            <person name="Zuber A."/>
            <person name="Denarie J."/>
            <person name="Dixon R.A."/>
            <person name="May G.D."/>
            <person name="Schwartz D.C."/>
            <person name="Rogers J."/>
            <person name="Quetier F."/>
            <person name="Town C.D."/>
            <person name="Roe B.A."/>
        </authorList>
    </citation>
    <scope>NUCLEOTIDE SEQUENCE [LARGE SCALE GENOMIC DNA]</scope>
    <source>
        <strain evidence="1">A17</strain>
        <strain evidence="2 3">cv. Jemalong A17</strain>
    </source>
</reference>
<dbReference type="HOGENOM" id="CLU_2743871_0_0_1"/>
<reference evidence="1 3" key="2">
    <citation type="journal article" date="2014" name="BMC Genomics">
        <title>An improved genome release (version Mt4.0) for the model legume Medicago truncatula.</title>
        <authorList>
            <person name="Tang H."/>
            <person name="Krishnakumar V."/>
            <person name="Bidwell S."/>
            <person name="Rosen B."/>
            <person name="Chan A."/>
            <person name="Zhou S."/>
            <person name="Gentzbittel L."/>
            <person name="Childs K.L."/>
            <person name="Yandell M."/>
            <person name="Gundlach H."/>
            <person name="Mayer K.F."/>
            <person name="Schwartz D.C."/>
            <person name="Town C.D."/>
        </authorList>
    </citation>
    <scope>GENOME REANNOTATION</scope>
    <source>
        <strain evidence="1">A17</strain>
        <strain evidence="2 3">cv. Jemalong A17</strain>
    </source>
</reference>
<accession>A0A072U8V3</accession>
<sequence length="71" mass="8211">MKNDYPDRLKPTRAIYAKVKDYDKVTASDETSLTWGTLGVRSSPISKQYRQWNSKLLENVVVIMFNVPSPY</sequence>
<reference evidence="2" key="3">
    <citation type="submission" date="2015-04" db="UniProtKB">
        <authorList>
            <consortium name="EnsemblPlants"/>
        </authorList>
    </citation>
    <scope>IDENTIFICATION</scope>
    <source>
        <strain evidence="2">cv. Jemalong A17</strain>
    </source>
</reference>
<evidence type="ECO:0000313" key="3">
    <source>
        <dbReference type="Proteomes" id="UP000002051"/>
    </source>
</evidence>
<dbReference type="AlphaFoldDB" id="A0A072U8V3"/>
<name>A0A072U8V3_MEDTR</name>
<dbReference type="EMBL" id="CM001223">
    <property type="protein sequence ID" value="KEH22265.1"/>
    <property type="molecule type" value="Genomic_DNA"/>
</dbReference>
<evidence type="ECO:0000313" key="1">
    <source>
        <dbReference type="EMBL" id="KEH22265.1"/>
    </source>
</evidence>
<dbReference type="Proteomes" id="UP000002051">
    <property type="component" value="Unassembled WGS sequence"/>
</dbReference>
<protein>
    <submittedName>
        <fullName evidence="1 2">Uncharacterized protein</fullName>
    </submittedName>
</protein>
<organism evidence="1 3">
    <name type="scientific">Medicago truncatula</name>
    <name type="common">Barrel medic</name>
    <name type="synonym">Medicago tribuloides</name>
    <dbReference type="NCBI Taxonomy" id="3880"/>
    <lineage>
        <taxon>Eukaryota</taxon>
        <taxon>Viridiplantae</taxon>
        <taxon>Streptophyta</taxon>
        <taxon>Embryophyta</taxon>
        <taxon>Tracheophyta</taxon>
        <taxon>Spermatophyta</taxon>
        <taxon>Magnoliopsida</taxon>
        <taxon>eudicotyledons</taxon>
        <taxon>Gunneridae</taxon>
        <taxon>Pentapetalae</taxon>
        <taxon>rosids</taxon>
        <taxon>fabids</taxon>
        <taxon>Fabales</taxon>
        <taxon>Fabaceae</taxon>
        <taxon>Papilionoideae</taxon>
        <taxon>50 kb inversion clade</taxon>
        <taxon>NPAAA clade</taxon>
        <taxon>Hologalegina</taxon>
        <taxon>IRL clade</taxon>
        <taxon>Trifolieae</taxon>
        <taxon>Medicago</taxon>
    </lineage>
</organism>
<keyword evidence="3" id="KW-1185">Reference proteome</keyword>